<keyword evidence="2" id="KW-0732">Signal</keyword>
<feature type="transmembrane region" description="Helical" evidence="1">
    <location>
        <begin position="325"/>
        <end position="347"/>
    </location>
</feature>
<dbReference type="AlphaFoldDB" id="A0A558QX70"/>
<dbReference type="RefSeq" id="WP_145154192.1">
    <property type="nucleotide sequence ID" value="NZ_VNIM01000079.1"/>
</dbReference>
<feature type="transmembrane region" description="Helical" evidence="1">
    <location>
        <begin position="393"/>
        <end position="411"/>
    </location>
</feature>
<protein>
    <submittedName>
        <fullName evidence="3">HupE/UreJ family protein</fullName>
    </submittedName>
</protein>
<accession>A0A558QX70</accession>
<keyword evidence="4" id="KW-1185">Reference proteome</keyword>
<dbReference type="OrthoDB" id="9808870at2"/>
<evidence type="ECO:0000313" key="4">
    <source>
        <dbReference type="Proteomes" id="UP000318681"/>
    </source>
</evidence>
<evidence type="ECO:0000256" key="2">
    <source>
        <dbReference type="SAM" id="SignalP"/>
    </source>
</evidence>
<proteinExistence type="predicted"/>
<dbReference type="Proteomes" id="UP000318681">
    <property type="component" value="Unassembled WGS sequence"/>
</dbReference>
<sequence>MAGALIRLLRALLALAALVAAPASAHLMANSVVNLDFATAATTAEILIPLNDLQLASDIRVDPANPASTMPAARAYLSRHIRAIAPDGRPFTVVLDRLFVLADPSQADLNVAARFVPPAGASPRVFTLRYDAVIDRVPNHFVLVFARSDFAGGVLSGDPQMIGGLQAPTVAVRVDRGGGSAWAGFAAAMRLGMHHIAEGHDHLLFLIALILPAPLLAAGRRWGGYAGLHQTARRLLAVVTAFTIGHSVTLIGGAFFGWQLPARPVEVGIALSILVSAIHAWRPLFAGREALIAGGFGLVHGLAFATIIANFGLEPLAKAQSILGFNLGIELVQLAVVACVMPALLLLAQTPAYAPFRTVGAGLTAVAAVAWIVERVSGTPNPVAEGIDGALGYAPWGVAVLTVVALAGWGLRGRPARADTSATA</sequence>
<dbReference type="InterPro" id="IPR032809">
    <property type="entry name" value="Put_HupE_UreJ"/>
</dbReference>
<keyword evidence="1" id="KW-0812">Transmembrane</keyword>
<feature type="signal peptide" evidence="2">
    <location>
        <begin position="1"/>
        <end position="25"/>
    </location>
</feature>
<comment type="caution">
    <text evidence="3">The sequence shown here is derived from an EMBL/GenBank/DDBJ whole genome shotgun (WGS) entry which is preliminary data.</text>
</comment>
<feature type="transmembrane region" description="Helical" evidence="1">
    <location>
        <begin position="354"/>
        <end position="373"/>
    </location>
</feature>
<feature type="transmembrane region" description="Helical" evidence="1">
    <location>
        <begin position="235"/>
        <end position="258"/>
    </location>
</feature>
<keyword evidence="1" id="KW-1133">Transmembrane helix</keyword>
<organism evidence="3 4">
    <name type="scientific">Alterirhizorhabdus solaris</name>
    <dbReference type="NCBI Taxonomy" id="2529389"/>
    <lineage>
        <taxon>Bacteria</taxon>
        <taxon>Pseudomonadati</taxon>
        <taxon>Pseudomonadota</taxon>
        <taxon>Alphaproteobacteria</taxon>
        <taxon>Sphingomonadales</taxon>
        <taxon>Rhizorhabdaceae</taxon>
        <taxon>Alterirhizorhabdus</taxon>
    </lineage>
</organism>
<feature type="transmembrane region" description="Helical" evidence="1">
    <location>
        <begin position="203"/>
        <end position="223"/>
    </location>
</feature>
<feature type="transmembrane region" description="Helical" evidence="1">
    <location>
        <begin position="290"/>
        <end position="313"/>
    </location>
</feature>
<dbReference type="EMBL" id="VNIM01000079">
    <property type="protein sequence ID" value="TVV71744.1"/>
    <property type="molecule type" value="Genomic_DNA"/>
</dbReference>
<keyword evidence="1" id="KW-0472">Membrane</keyword>
<evidence type="ECO:0000313" key="3">
    <source>
        <dbReference type="EMBL" id="TVV71744.1"/>
    </source>
</evidence>
<reference evidence="3 4" key="1">
    <citation type="submission" date="2019-07" db="EMBL/GenBank/DDBJ databases">
        <title>Sphingomonas solaris sp. nov., isolated from a solar panel from Boston, Massachusetts.</title>
        <authorList>
            <person name="Tanner K."/>
            <person name="Pascual J."/>
            <person name="Mancuso C."/>
            <person name="Pereto J."/>
            <person name="Khalil A."/>
            <person name="Vilanova C."/>
        </authorList>
    </citation>
    <scope>NUCLEOTIDE SEQUENCE [LARGE SCALE GENOMIC DNA]</scope>
    <source>
        <strain evidence="3 4">R4DWN</strain>
    </source>
</reference>
<gene>
    <name evidence="3" type="ORF">FOY91_16055</name>
</gene>
<feature type="chain" id="PRO_5022019939" evidence="2">
    <location>
        <begin position="26"/>
        <end position="424"/>
    </location>
</feature>
<evidence type="ECO:0000256" key="1">
    <source>
        <dbReference type="SAM" id="Phobius"/>
    </source>
</evidence>
<dbReference type="Pfam" id="PF13795">
    <property type="entry name" value="HupE_UreJ_2"/>
    <property type="match status" value="1"/>
</dbReference>
<feature type="transmembrane region" description="Helical" evidence="1">
    <location>
        <begin position="264"/>
        <end position="281"/>
    </location>
</feature>
<name>A0A558QX70_9SPHN</name>